<dbReference type="PANTHER" id="PTHR34979">
    <property type="entry name" value="INNER MEMBRANE PROTEIN YGAZ"/>
    <property type="match status" value="1"/>
</dbReference>
<dbReference type="Pfam" id="PF03591">
    <property type="entry name" value="AzlC"/>
    <property type="match status" value="1"/>
</dbReference>
<evidence type="ECO:0000256" key="1">
    <source>
        <dbReference type="ARBA" id="ARBA00004651"/>
    </source>
</evidence>
<accession>A0ABU6IHW3</accession>
<evidence type="ECO:0000313" key="10">
    <source>
        <dbReference type="EMBL" id="MEC4176054.1"/>
    </source>
</evidence>
<comment type="subcellular location">
    <subcellularLocation>
        <location evidence="1">Cell membrane</location>
        <topology evidence="1">Multi-pass membrane protein</topology>
    </subcellularLocation>
</comment>
<comment type="similarity">
    <text evidence="2">Belongs to the AzlC family.</text>
</comment>
<keyword evidence="3" id="KW-0813">Transport</keyword>
<gene>
    <name evidence="10" type="ORF">VIN30_06300</name>
</gene>
<keyword evidence="6 9" id="KW-1133">Transmembrane helix</keyword>
<organism evidence="10 11">
    <name type="scientific">Adlercreutzia wanghongyangiae</name>
    <dbReference type="NCBI Taxonomy" id="3111451"/>
    <lineage>
        <taxon>Bacteria</taxon>
        <taxon>Bacillati</taxon>
        <taxon>Actinomycetota</taxon>
        <taxon>Coriobacteriia</taxon>
        <taxon>Eggerthellales</taxon>
        <taxon>Eggerthellaceae</taxon>
        <taxon>Adlercreutzia</taxon>
    </lineage>
</organism>
<evidence type="ECO:0000256" key="6">
    <source>
        <dbReference type="ARBA" id="ARBA00022989"/>
    </source>
</evidence>
<feature type="compositionally biased region" description="Basic and acidic residues" evidence="8">
    <location>
        <begin position="260"/>
        <end position="275"/>
    </location>
</feature>
<feature type="region of interest" description="Disordered" evidence="8">
    <location>
        <begin position="256"/>
        <end position="297"/>
    </location>
</feature>
<feature type="transmembrane region" description="Helical" evidence="9">
    <location>
        <begin position="142"/>
        <end position="175"/>
    </location>
</feature>
<keyword evidence="11" id="KW-1185">Reference proteome</keyword>
<evidence type="ECO:0000256" key="3">
    <source>
        <dbReference type="ARBA" id="ARBA00022448"/>
    </source>
</evidence>
<name>A0ABU6IHW3_9ACTN</name>
<evidence type="ECO:0000256" key="9">
    <source>
        <dbReference type="SAM" id="Phobius"/>
    </source>
</evidence>
<keyword evidence="4" id="KW-1003">Cell membrane</keyword>
<protein>
    <submittedName>
        <fullName evidence="10">AzlC family ABC transporter permease</fullName>
    </submittedName>
</protein>
<evidence type="ECO:0000256" key="8">
    <source>
        <dbReference type="SAM" id="MobiDB-lite"/>
    </source>
</evidence>
<comment type="caution">
    <text evidence="10">The sequence shown here is derived from an EMBL/GenBank/DDBJ whole genome shotgun (WGS) entry which is preliminary data.</text>
</comment>
<feature type="compositionally biased region" description="Basic and acidic residues" evidence="8">
    <location>
        <begin position="283"/>
        <end position="297"/>
    </location>
</feature>
<evidence type="ECO:0000256" key="2">
    <source>
        <dbReference type="ARBA" id="ARBA00010735"/>
    </source>
</evidence>
<dbReference type="Proteomes" id="UP001349994">
    <property type="component" value="Unassembled WGS sequence"/>
</dbReference>
<proteinExistence type="inferred from homology"/>
<feature type="transmembrane region" description="Helical" evidence="9">
    <location>
        <begin position="207"/>
        <end position="226"/>
    </location>
</feature>
<keyword evidence="7 9" id="KW-0472">Membrane</keyword>
<evidence type="ECO:0000313" key="11">
    <source>
        <dbReference type="Proteomes" id="UP001349994"/>
    </source>
</evidence>
<dbReference type="RefSeq" id="WP_338210141.1">
    <property type="nucleotide sequence ID" value="NZ_JAYMFF010000010.1"/>
</dbReference>
<dbReference type="PANTHER" id="PTHR34979:SF1">
    <property type="entry name" value="INNER MEMBRANE PROTEIN YGAZ"/>
    <property type="match status" value="1"/>
</dbReference>
<feature type="transmembrane region" description="Helical" evidence="9">
    <location>
        <begin position="42"/>
        <end position="63"/>
    </location>
</feature>
<feature type="transmembrane region" description="Helical" evidence="9">
    <location>
        <begin position="6"/>
        <end position="30"/>
    </location>
</feature>
<evidence type="ECO:0000256" key="7">
    <source>
        <dbReference type="ARBA" id="ARBA00023136"/>
    </source>
</evidence>
<evidence type="ECO:0000256" key="5">
    <source>
        <dbReference type="ARBA" id="ARBA00022692"/>
    </source>
</evidence>
<dbReference type="EMBL" id="JAYMFF010000010">
    <property type="protein sequence ID" value="MEC4176054.1"/>
    <property type="molecule type" value="Genomic_DNA"/>
</dbReference>
<keyword evidence="5 9" id="KW-0812">Transmembrane</keyword>
<dbReference type="InterPro" id="IPR011606">
    <property type="entry name" value="Brnchd-chn_aa_trnsp_permease"/>
</dbReference>
<reference evidence="10 11" key="1">
    <citation type="submission" date="2024-01" db="EMBL/GenBank/DDBJ databases">
        <title>novel species in genus Adlercreutzia.</title>
        <authorList>
            <person name="Liu X."/>
        </authorList>
    </citation>
    <scope>NUCLEOTIDE SEQUENCE [LARGE SCALE GENOMIC DNA]</scope>
    <source>
        <strain evidence="10 11">R7</strain>
    </source>
</reference>
<evidence type="ECO:0000256" key="4">
    <source>
        <dbReference type="ARBA" id="ARBA00022475"/>
    </source>
</evidence>
<sequence>MFSREHILSAFSAAAPIMLGYVAIGLPCGILSNTIGLNPLQVFLLCALLYSGAGQFMICNMFLAGSSIPSIAASVSLVNTRQMLYAASFAPTCEHAPRWLAALFAATVTDESYGVNTQRFAEGNWSVDRALMVNVFSQSSWTISNVIGCVVGAAVAIPVNIAAFAMTAIFICLLVTQKFTSANIVAMAVAALGVYVCKACGLSGPAILIGAVAGVVCAMAFSLTLGKGAEAAGGLKAAPTGSAAGDCGVPAGNATSDCDVSSRHPERGAEGDHPLCHPGHSAEGAEPRDLPRGGDAR</sequence>